<dbReference type="GO" id="GO:0017136">
    <property type="term" value="F:histone deacetylase activity, NAD-dependent"/>
    <property type="evidence" value="ECO:0007669"/>
    <property type="project" value="TreeGrafter"/>
</dbReference>
<evidence type="ECO:0000256" key="4">
    <source>
        <dbReference type="PROSITE-ProRule" id="PRU00236"/>
    </source>
</evidence>
<evidence type="ECO:0000256" key="2">
    <source>
        <dbReference type="ARBA" id="ARBA00022679"/>
    </source>
</evidence>
<dbReference type="EMBL" id="CDHN01000001">
    <property type="protein sequence ID" value="CEJ80020.1"/>
    <property type="molecule type" value="Genomic_DNA"/>
</dbReference>
<dbReference type="PANTHER" id="PTHR11085:SF8">
    <property type="entry name" value="NAD-DEPENDENT HISTONE DEACETYLASE HST3"/>
    <property type="match status" value="1"/>
</dbReference>
<comment type="caution">
    <text evidence="4">Lacks conserved residue(s) required for the propagation of feature annotation.</text>
</comment>
<feature type="domain" description="Deacetylase sirtuin-type" evidence="6">
    <location>
        <begin position="4"/>
        <end position="562"/>
    </location>
</feature>
<feature type="compositionally biased region" description="Acidic residues" evidence="5">
    <location>
        <begin position="207"/>
        <end position="216"/>
    </location>
</feature>
<dbReference type="PANTHER" id="PTHR11085">
    <property type="entry name" value="NAD-DEPENDENT PROTEIN DEACYLASE SIRTUIN-5, MITOCHONDRIAL-RELATED"/>
    <property type="match status" value="1"/>
</dbReference>
<sequence>MPTTHVEPSSAEHLQKVADALLKSRKVVVVTGAGISTNSGIPDFRSENGLYSLIQAQFDAFARDAARKQGESTENESDADDSERQGKRRRVSVDEDESSTENKVKDEGDESELPDNDGSLKEKTTPASTRFQTPKPKRLAEAIAHFMSSPLSSPLADELLVPPSSFRFTHPQFLTSFTGITSPRSSPPPEMSDAPDSSPTRHRGSSDSDEEEDEVEPPSSQPLFMASQGSNGGKTTLPNMKGKDLFDASIWADPLRTSVFYTFATSLRQKIKDAEPTSSHKFISHLRDRGKLVRCYTQNIDQIEEKVGLSTELSGGPGSRGRFSRRSTANTSQLNKMVEEAAALDTASSESSQQSSSEDAATSPTDDDDGAAKKVLPAVVKKEPPKSGVECVFLHGSLELLRCFLCGKVCSWDVEDREANTLHGEQPDCPHCAGAAAERQERGKRALGVGKLRPDIVLYGEDHPNAHLISPIITHDLSLYPDLLLIMGTSLRVHGLKVMVREFAKTVHSRGGHVVFVNFTKPPESIWGDIIDYWVQWDCDAWVADLQDRVPKLWQEPEVKRPRQPKKVKAPPANPMALRDTRVTGAYCTLKVLKELRRISGEKKPPAARRASASELPTEQTTSSEAKEVGADATEEAAKLPESSSEPPTDPVGPATEKPQPVKKPRKPRSRAPRKSAPGALELGQTLAKPSTLNPNHGRSKKTDIAAILQQDMPPSSPLSDNSILDSVKANPRRRKRKMIDGEEVATPSVGRRRGGSIPQQSLLDQAYQLPPLRPSGLPFPCGRPQPLEPSSPPTGPLTSLSVNLRSPLGTNTRSASEAAAWTGGSLPPLHPTQTVVVSGNENEPIGAAKASKQRGGLRGRSTSGLTAWGSTWDCSPRM</sequence>
<feature type="region of interest" description="Disordered" evidence="5">
    <location>
        <begin position="64"/>
        <end position="136"/>
    </location>
</feature>
<evidence type="ECO:0000313" key="8">
    <source>
        <dbReference type="Proteomes" id="UP000039046"/>
    </source>
</evidence>
<dbReference type="GO" id="GO:0070403">
    <property type="term" value="F:NAD+ binding"/>
    <property type="evidence" value="ECO:0007669"/>
    <property type="project" value="InterPro"/>
</dbReference>
<organism evidence="7 8">
    <name type="scientific">[Torrubiella] hemipterigena</name>
    <dbReference type="NCBI Taxonomy" id="1531966"/>
    <lineage>
        <taxon>Eukaryota</taxon>
        <taxon>Fungi</taxon>
        <taxon>Dikarya</taxon>
        <taxon>Ascomycota</taxon>
        <taxon>Pezizomycotina</taxon>
        <taxon>Sordariomycetes</taxon>
        <taxon>Hypocreomycetidae</taxon>
        <taxon>Hypocreales</taxon>
        <taxon>Clavicipitaceae</taxon>
        <taxon>Clavicipitaceae incertae sedis</taxon>
        <taxon>'Torrubiella' clade</taxon>
    </lineage>
</organism>
<reference evidence="7 8" key="1">
    <citation type="journal article" date="2015" name="Genome Announc.">
        <title>Draft Genome Sequence and Gene Annotation of the Entomopathogenic Fungus Verticillium hemipterigenum.</title>
        <authorList>
            <person name="Horn F."/>
            <person name="Habel A."/>
            <person name="Scharf D.H."/>
            <person name="Dworschak J."/>
            <person name="Brakhage A.A."/>
            <person name="Guthke R."/>
            <person name="Hertweck C."/>
            <person name="Linde J."/>
        </authorList>
    </citation>
    <scope>NUCLEOTIDE SEQUENCE [LARGE SCALE GENOMIC DNA]</scope>
</reference>
<dbReference type="InterPro" id="IPR029035">
    <property type="entry name" value="DHS-like_NAD/FAD-binding_dom"/>
</dbReference>
<keyword evidence="2" id="KW-0808">Transferase</keyword>
<dbReference type="Gene3D" id="3.40.50.1220">
    <property type="entry name" value="TPP-binding domain"/>
    <property type="match status" value="2"/>
</dbReference>
<proteinExistence type="inferred from homology"/>
<feature type="compositionally biased region" description="Polar residues" evidence="5">
    <location>
        <begin position="688"/>
        <end position="697"/>
    </location>
</feature>
<dbReference type="Pfam" id="PF02146">
    <property type="entry name" value="SIR2"/>
    <property type="match status" value="3"/>
</dbReference>
<feature type="compositionally biased region" description="Polar residues" evidence="5">
    <location>
        <begin position="869"/>
        <end position="879"/>
    </location>
</feature>
<comment type="similarity">
    <text evidence="1">Belongs to the sirtuin family. Class I subfamily.</text>
</comment>
<keyword evidence="8" id="KW-1185">Reference proteome</keyword>
<keyword evidence="3" id="KW-0520">NAD</keyword>
<evidence type="ECO:0000256" key="1">
    <source>
        <dbReference type="ARBA" id="ARBA00006924"/>
    </source>
</evidence>
<dbReference type="Proteomes" id="UP000039046">
    <property type="component" value="Unassembled WGS sequence"/>
</dbReference>
<name>A0A0A1T1M6_9HYPO</name>
<dbReference type="InterPro" id="IPR050134">
    <property type="entry name" value="NAD-dep_sirtuin_deacylases"/>
</dbReference>
<feature type="region of interest" description="Disordered" evidence="5">
    <location>
        <begin position="601"/>
        <end position="879"/>
    </location>
</feature>
<feature type="compositionally biased region" description="Low complexity" evidence="5">
    <location>
        <begin position="345"/>
        <end position="363"/>
    </location>
</feature>
<dbReference type="OrthoDB" id="2919105at2759"/>
<protein>
    <submittedName>
        <fullName evidence="7">Putative Hst3 protein</fullName>
    </submittedName>
</protein>
<dbReference type="STRING" id="1531966.A0A0A1T1M6"/>
<feature type="region of interest" description="Disordered" evidence="5">
    <location>
        <begin position="177"/>
        <end position="237"/>
    </location>
</feature>
<accession>A0A0A1T1M6</accession>
<dbReference type="SUPFAM" id="SSF52467">
    <property type="entry name" value="DHS-like NAD/FAD-binding domain"/>
    <property type="match status" value="1"/>
</dbReference>
<evidence type="ECO:0000256" key="3">
    <source>
        <dbReference type="ARBA" id="ARBA00023027"/>
    </source>
</evidence>
<evidence type="ECO:0000259" key="6">
    <source>
        <dbReference type="PROSITE" id="PS50305"/>
    </source>
</evidence>
<dbReference type="PROSITE" id="PS50305">
    <property type="entry name" value="SIRTUIN"/>
    <property type="match status" value="1"/>
</dbReference>
<feature type="compositionally biased region" description="Polar residues" evidence="5">
    <location>
        <begin position="615"/>
        <end position="624"/>
    </location>
</feature>
<feature type="compositionally biased region" description="Polar residues" evidence="5">
    <location>
        <begin position="832"/>
        <end position="842"/>
    </location>
</feature>
<gene>
    <name evidence="7" type="ORF">VHEMI00227</name>
</gene>
<dbReference type="InterPro" id="IPR003000">
    <property type="entry name" value="Sirtuin"/>
</dbReference>
<feature type="compositionally biased region" description="Polar residues" evidence="5">
    <location>
        <begin position="227"/>
        <end position="237"/>
    </location>
</feature>
<feature type="compositionally biased region" description="Polar residues" evidence="5">
    <location>
        <begin position="803"/>
        <end position="816"/>
    </location>
</feature>
<dbReference type="HOGENOM" id="CLU_005935_0_1_1"/>
<feature type="region of interest" description="Disordered" evidence="5">
    <location>
        <begin position="310"/>
        <end position="371"/>
    </location>
</feature>
<evidence type="ECO:0000256" key="5">
    <source>
        <dbReference type="SAM" id="MobiDB-lite"/>
    </source>
</evidence>
<evidence type="ECO:0000313" key="7">
    <source>
        <dbReference type="EMBL" id="CEJ80020.1"/>
    </source>
</evidence>
<dbReference type="AlphaFoldDB" id="A0A0A1T1M6"/>
<feature type="compositionally biased region" description="Pro residues" evidence="5">
    <location>
        <begin position="782"/>
        <end position="796"/>
    </location>
</feature>
<dbReference type="GO" id="GO:0005634">
    <property type="term" value="C:nucleus"/>
    <property type="evidence" value="ECO:0007669"/>
    <property type="project" value="TreeGrafter"/>
</dbReference>
<dbReference type="InterPro" id="IPR026590">
    <property type="entry name" value="Ssirtuin_cat_dom"/>
</dbReference>
<feature type="compositionally biased region" description="Basic residues" evidence="5">
    <location>
        <begin position="661"/>
        <end position="674"/>
    </location>
</feature>